<proteinExistence type="inferred from homology"/>
<feature type="domain" description="D-isomer specific 2-hydroxyacid dehydrogenase NAD-binding" evidence="6">
    <location>
        <begin position="97"/>
        <end position="271"/>
    </location>
</feature>
<dbReference type="InterPro" id="IPR036291">
    <property type="entry name" value="NAD(P)-bd_dom_sf"/>
</dbReference>
<sequence>MPPFIPLNQVEEQSRQVFQDFHLRTDADFDSDRAEVLIVTTFTRVDRSLLSRMPELRFIQVASTGYDNVDLESVRERGIMLCNIPVANKESVAEHVIAMALAHLKDLVFLNSEMHAGRWPMLTSSRDLMGKTFGIVGMGAIGRRLAERLIAFEVRILYYDVIRLPEEEEERLGVTYVGLDDLLRESDIVSLHVPLTDKTRGLLDERRLRMMKDGAILINTSRGEVVDEGALVRVAREKGLRLGLDVFSVEPIVPGSGLTELENAILSPHIAGVTVESQMRFLQETVANVLRYVQGLEPHYRVL</sequence>
<dbReference type="InterPro" id="IPR050223">
    <property type="entry name" value="D-isomer_2-hydroxyacid_DH"/>
</dbReference>
<keyword evidence="3" id="KW-0520">NAD</keyword>
<evidence type="ECO:0000313" key="7">
    <source>
        <dbReference type="EMBL" id="GGM69482.1"/>
    </source>
</evidence>
<dbReference type="PANTHER" id="PTHR10996:SF178">
    <property type="entry name" value="2-HYDROXYACID DEHYDROGENASE YGL185C-RELATED"/>
    <property type="match status" value="1"/>
</dbReference>
<protein>
    <submittedName>
        <fullName evidence="7">2-hydroxyacid dehydrogenase</fullName>
    </submittedName>
</protein>
<evidence type="ECO:0000256" key="2">
    <source>
        <dbReference type="ARBA" id="ARBA00023002"/>
    </source>
</evidence>
<dbReference type="InterPro" id="IPR006140">
    <property type="entry name" value="D-isomer_DH_NAD-bd"/>
</dbReference>
<dbReference type="PROSITE" id="PS00670">
    <property type="entry name" value="D_2_HYDROXYACID_DH_2"/>
    <property type="match status" value="1"/>
</dbReference>
<dbReference type="FunFam" id="3.40.50.720:FF:000203">
    <property type="entry name" value="D-3-phosphoglycerate dehydrogenase (SerA)"/>
    <property type="match status" value="1"/>
</dbReference>
<dbReference type="GO" id="GO:0016618">
    <property type="term" value="F:hydroxypyruvate reductase [NAD(P)H] activity"/>
    <property type="evidence" value="ECO:0007669"/>
    <property type="project" value="TreeGrafter"/>
</dbReference>
<dbReference type="Proteomes" id="UP000632195">
    <property type="component" value="Unassembled WGS sequence"/>
</dbReference>
<gene>
    <name evidence="7" type="ORF">GCM10007108_04450</name>
</gene>
<evidence type="ECO:0000259" key="6">
    <source>
        <dbReference type="Pfam" id="PF02826"/>
    </source>
</evidence>
<comment type="caution">
    <text evidence="7">The sequence shown here is derived from an EMBL/GenBank/DDBJ whole genome shotgun (WGS) entry which is preliminary data.</text>
</comment>
<dbReference type="InterPro" id="IPR029753">
    <property type="entry name" value="D-isomer_DH_CS"/>
</dbReference>
<dbReference type="GO" id="GO:0030267">
    <property type="term" value="F:glyoxylate reductase (NADPH) activity"/>
    <property type="evidence" value="ECO:0007669"/>
    <property type="project" value="TreeGrafter"/>
</dbReference>
<dbReference type="PROSITE" id="PS00671">
    <property type="entry name" value="D_2_HYDROXYACID_DH_3"/>
    <property type="match status" value="1"/>
</dbReference>
<dbReference type="SUPFAM" id="SSF51735">
    <property type="entry name" value="NAD(P)-binding Rossmann-fold domains"/>
    <property type="match status" value="1"/>
</dbReference>
<dbReference type="SUPFAM" id="SSF52283">
    <property type="entry name" value="Formate/glycerate dehydrogenase catalytic domain-like"/>
    <property type="match status" value="1"/>
</dbReference>
<accession>A0AA37BQG0</accession>
<feature type="domain" description="D-isomer specific 2-hydroxyacid dehydrogenase catalytic" evidence="5">
    <location>
        <begin position="24"/>
        <end position="302"/>
    </location>
</feature>
<dbReference type="CDD" id="cd12175">
    <property type="entry name" value="2-Hacid_dh_11"/>
    <property type="match status" value="1"/>
</dbReference>
<evidence type="ECO:0000259" key="5">
    <source>
        <dbReference type="Pfam" id="PF00389"/>
    </source>
</evidence>
<reference evidence="7" key="1">
    <citation type="journal article" date="2014" name="Int. J. Syst. Evol. Microbiol.">
        <title>Complete genome sequence of Corynebacterium casei LMG S-19264T (=DSM 44701T), isolated from a smear-ripened cheese.</title>
        <authorList>
            <consortium name="US DOE Joint Genome Institute (JGI-PGF)"/>
            <person name="Walter F."/>
            <person name="Albersmeier A."/>
            <person name="Kalinowski J."/>
            <person name="Ruckert C."/>
        </authorList>
    </citation>
    <scope>NUCLEOTIDE SEQUENCE</scope>
    <source>
        <strain evidence="7">JCM 13583</strain>
    </source>
</reference>
<reference evidence="7" key="2">
    <citation type="submission" date="2022-09" db="EMBL/GenBank/DDBJ databases">
        <authorList>
            <person name="Sun Q."/>
            <person name="Ohkuma M."/>
        </authorList>
    </citation>
    <scope>NUCLEOTIDE SEQUENCE</scope>
    <source>
        <strain evidence="7">JCM 13583</strain>
    </source>
</reference>
<dbReference type="AlphaFoldDB" id="A0AA37BQG0"/>
<evidence type="ECO:0000313" key="8">
    <source>
        <dbReference type="Proteomes" id="UP000632195"/>
    </source>
</evidence>
<dbReference type="PANTHER" id="PTHR10996">
    <property type="entry name" value="2-HYDROXYACID DEHYDROGENASE-RELATED"/>
    <property type="match status" value="1"/>
</dbReference>
<keyword evidence="8" id="KW-1185">Reference proteome</keyword>
<evidence type="ECO:0000256" key="4">
    <source>
        <dbReference type="RuleBase" id="RU003719"/>
    </source>
</evidence>
<evidence type="ECO:0000256" key="3">
    <source>
        <dbReference type="ARBA" id="ARBA00023027"/>
    </source>
</evidence>
<dbReference type="EMBL" id="BMNY01000001">
    <property type="protein sequence ID" value="GGM69482.1"/>
    <property type="molecule type" value="Genomic_DNA"/>
</dbReference>
<dbReference type="InterPro" id="IPR006139">
    <property type="entry name" value="D-isomer_2_OHA_DH_cat_dom"/>
</dbReference>
<organism evidence="7 8">
    <name type="scientific">Thermogymnomonas acidicola</name>
    <dbReference type="NCBI Taxonomy" id="399579"/>
    <lineage>
        <taxon>Archaea</taxon>
        <taxon>Methanobacteriati</taxon>
        <taxon>Thermoplasmatota</taxon>
        <taxon>Thermoplasmata</taxon>
        <taxon>Thermoplasmatales</taxon>
        <taxon>Thermogymnomonas</taxon>
    </lineage>
</organism>
<dbReference type="Gene3D" id="3.40.50.720">
    <property type="entry name" value="NAD(P)-binding Rossmann-like Domain"/>
    <property type="match status" value="2"/>
</dbReference>
<comment type="similarity">
    <text evidence="1 4">Belongs to the D-isomer specific 2-hydroxyacid dehydrogenase family.</text>
</comment>
<dbReference type="GO" id="GO:0051287">
    <property type="term" value="F:NAD binding"/>
    <property type="evidence" value="ECO:0007669"/>
    <property type="project" value="InterPro"/>
</dbReference>
<keyword evidence="2 4" id="KW-0560">Oxidoreductase</keyword>
<dbReference type="Pfam" id="PF00389">
    <property type="entry name" value="2-Hacid_dh"/>
    <property type="match status" value="1"/>
</dbReference>
<dbReference type="GO" id="GO:0005829">
    <property type="term" value="C:cytosol"/>
    <property type="evidence" value="ECO:0007669"/>
    <property type="project" value="TreeGrafter"/>
</dbReference>
<evidence type="ECO:0000256" key="1">
    <source>
        <dbReference type="ARBA" id="ARBA00005854"/>
    </source>
</evidence>
<name>A0AA37BQG0_9ARCH</name>
<dbReference type="Pfam" id="PF02826">
    <property type="entry name" value="2-Hacid_dh_C"/>
    <property type="match status" value="1"/>
</dbReference>